<keyword evidence="6" id="KW-1185">Reference proteome</keyword>
<evidence type="ECO:0000313" key="6">
    <source>
        <dbReference type="Proteomes" id="UP000095751"/>
    </source>
</evidence>
<dbReference type="InParanoid" id="A0A1E7FH78"/>
<evidence type="ECO:0000256" key="1">
    <source>
        <dbReference type="ARBA" id="ARBA00022723"/>
    </source>
</evidence>
<dbReference type="Proteomes" id="UP000095751">
    <property type="component" value="Unassembled WGS sequence"/>
</dbReference>
<dbReference type="PROSITE" id="PS51845">
    <property type="entry name" value="PDEASE_I_2"/>
    <property type="match status" value="1"/>
</dbReference>
<evidence type="ECO:0000259" key="4">
    <source>
        <dbReference type="PROSITE" id="PS51845"/>
    </source>
</evidence>
<dbReference type="EMBL" id="KV784357">
    <property type="protein sequence ID" value="OEU17529.1"/>
    <property type="molecule type" value="Genomic_DNA"/>
</dbReference>
<dbReference type="OrthoDB" id="43191at2759"/>
<organism evidence="5 6">
    <name type="scientific">Fragilariopsis cylindrus CCMP1102</name>
    <dbReference type="NCBI Taxonomy" id="635003"/>
    <lineage>
        <taxon>Eukaryota</taxon>
        <taxon>Sar</taxon>
        <taxon>Stramenopiles</taxon>
        <taxon>Ochrophyta</taxon>
        <taxon>Bacillariophyta</taxon>
        <taxon>Bacillariophyceae</taxon>
        <taxon>Bacillariophycidae</taxon>
        <taxon>Bacillariales</taxon>
        <taxon>Bacillariaceae</taxon>
        <taxon>Fragilariopsis</taxon>
    </lineage>
</organism>
<gene>
    <name evidence="5" type="ORF">FRACYDRAFT_275121</name>
</gene>
<reference evidence="5 6" key="1">
    <citation type="submission" date="2016-09" db="EMBL/GenBank/DDBJ databases">
        <title>Extensive genetic diversity and differential bi-allelic expression allows diatom success in the polar Southern Ocean.</title>
        <authorList>
            <consortium name="DOE Joint Genome Institute"/>
            <person name="Mock T."/>
            <person name="Otillar R.P."/>
            <person name="Strauss J."/>
            <person name="Dupont C."/>
            <person name="Frickenhaus S."/>
            <person name="Maumus F."/>
            <person name="Mcmullan M."/>
            <person name="Sanges R."/>
            <person name="Schmutz J."/>
            <person name="Toseland A."/>
            <person name="Valas R."/>
            <person name="Veluchamy A."/>
            <person name="Ward B.J."/>
            <person name="Allen A."/>
            <person name="Barry K."/>
            <person name="Falciatore A."/>
            <person name="Ferrante M."/>
            <person name="Fortunato A.E."/>
            <person name="Gloeckner G."/>
            <person name="Gruber A."/>
            <person name="Hipkin R."/>
            <person name="Janech M."/>
            <person name="Kroth P."/>
            <person name="Leese F."/>
            <person name="Lindquist E."/>
            <person name="Lyon B.R."/>
            <person name="Martin J."/>
            <person name="Mayer C."/>
            <person name="Parker M."/>
            <person name="Quesneville H."/>
            <person name="Raymond J."/>
            <person name="Uhlig C."/>
            <person name="Valentin K.U."/>
            <person name="Worden A.Z."/>
            <person name="Armbrust E.V."/>
            <person name="Bowler C."/>
            <person name="Green B."/>
            <person name="Moulton V."/>
            <person name="Van Oosterhout C."/>
            <person name="Grigoriev I."/>
        </authorList>
    </citation>
    <scope>NUCLEOTIDE SEQUENCE [LARGE SCALE GENOMIC DNA]</scope>
    <source>
        <strain evidence="5 6">CCMP1102</strain>
    </source>
</reference>
<sequence>MIVHVYPDEKPVHTYGFRDDPLMQFAMLFSALIHDVDHRGIPNRQLALEDEELAIKYNDQSIAENESLFIGFSKLLNKKYGKFRSIIFPERSDYRRFRMACVNMVLTTDIASPERTQLGKTKWKEAFGDPYETVERKVMKEVQKRKSNSDSAEVILDEMKIKSEQQDDSSVSLESLASQDEDDSNGRKRESHRMKKKENGSDTSSEDPEANLSGKALKFHRRLSQVGTNTSAITPPRNKRLGFRRTMDLSGASIETYDANKRCSASSDDVSILSMYELPPPEEIDDMRESVIMETIIKSADVAHNLQGFEQMAKWSDCLYLELRKAFIEEKGDDPMNGWFNNQIGFLDFYLLPLARMLDDTGAFGDTRGGVFAAMVERNRKRWTREGIGVTMKVIMEGNKQYPDKDDD</sequence>
<dbReference type="AlphaFoldDB" id="A0A1E7FH78"/>
<proteinExistence type="predicted"/>
<dbReference type="Pfam" id="PF00233">
    <property type="entry name" value="PDEase_I"/>
    <property type="match status" value="1"/>
</dbReference>
<dbReference type="Gene3D" id="1.10.1300.10">
    <property type="entry name" value="3'5'-cyclic nucleotide phosphodiesterase, catalytic domain"/>
    <property type="match status" value="2"/>
</dbReference>
<dbReference type="GO" id="GO:0046872">
    <property type="term" value="F:metal ion binding"/>
    <property type="evidence" value="ECO:0007669"/>
    <property type="project" value="UniProtKB-KW"/>
</dbReference>
<dbReference type="GO" id="GO:0004114">
    <property type="term" value="F:3',5'-cyclic-nucleotide phosphodiesterase activity"/>
    <property type="evidence" value="ECO:0007669"/>
    <property type="project" value="InterPro"/>
</dbReference>
<dbReference type="PANTHER" id="PTHR11347">
    <property type="entry name" value="CYCLIC NUCLEOTIDE PHOSPHODIESTERASE"/>
    <property type="match status" value="1"/>
</dbReference>
<protein>
    <recommendedName>
        <fullName evidence="4">PDEase domain-containing protein</fullName>
    </recommendedName>
</protein>
<feature type="domain" description="PDEase" evidence="4">
    <location>
        <begin position="1"/>
        <end position="111"/>
    </location>
</feature>
<keyword evidence="1" id="KW-0479">Metal-binding</keyword>
<dbReference type="SUPFAM" id="SSF109604">
    <property type="entry name" value="HD-domain/PDEase-like"/>
    <property type="match status" value="2"/>
</dbReference>
<name>A0A1E7FH78_9STRA</name>
<feature type="region of interest" description="Disordered" evidence="3">
    <location>
        <begin position="159"/>
        <end position="211"/>
    </location>
</feature>
<evidence type="ECO:0000256" key="3">
    <source>
        <dbReference type="SAM" id="MobiDB-lite"/>
    </source>
</evidence>
<evidence type="ECO:0000313" key="5">
    <source>
        <dbReference type="EMBL" id="OEU17529.1"/>
    </source>
</evidence>
<evidence type="ECO:0000256" key="2">
    <source>
        <dbReference type="ARBA" id="ARBA00022801"/>
    </source>
</evidence>
<feature type="compositionally biased region" description="Polar residues" evidence="3">
    <location>
        <begin position="168"/>
        <end position="178"/>
    </location>
</feature>
<dbReference type="InterPro" id="IPR036971">
    <property type="entry name" value="PDEase_catalytic_dom_sf"/>
</dbReference>
<keyword evidence="2" id="KW-0378">Hydrolase</keyword>
<accession>A0A1E7FH78</accession>
<dbReference type="InterPro" id="IPR002073">
    <property type="entry name" value="PDEase_catalytic_dom"/>
</dbReference>
<dbReference type="KEGG" id="fcy:FRACYDRAFT_275121"/>
<dbReference type="GO" id="GO:0007165">
    <property type="term" value="P:signal transduction"/>
    <property type="evidence" value="ECO:0007669"/>
    <property type="project" value="InterPro"/>
</dbReference>